<dbReference type="GO" id="GO:0016020">
    <property type="term" value="C:membrane"/>
    <property type="evidence" value="ECO:0007669"/>
    <property type="project" value="UniProtKB-SubCell"/>
</dbReference>
<sequence>MASPSLPPALPPEESTNVVLYALGIVLAVISGLLVAYSMNVQRYALIPGQGPQLLFCRRNVRSFFVWCFGLVVYGVGSGGTYSLSGLLIPLSLLSALFVTWLLVSNLWFAKVLLQEEPTLAQKAGAVVVVIGSILCSAGAPTDSPTEFTSEDVARLFSETAGAVWFITLCALVVLSILAMCWFERRFPTEDVATFKRRLATRSRDSDLPDTSDLRLAPAWLESLMALVYPGSLGLDEAIVHVCLRAGNAMSTTCDRGGCQHWIYPVVLATWLFTAVATLGWLRVVFRRYETTVALPVEYGAIAAADVISGLIFVEEHLHMETWQHATVITGIILCLVGIQVGRMGKDDTVKRNQQTSTSATSQSSRQSRVSAAGAPAIVTA</sequence>
<proteinExistence type="predicted"/>
<name>A0AB34J3R4_PRYPA</name>
<feature type="region of interest" description="Disordered" evidence="5">
    <location>
        <begin position="349"/>
        <end position="381"/>
    </location>
</feature>
<keyword evidence="4 6" id="KW-0472">Membrane</keyword>
<feature type="compositionally biased region" description="Low complexity" evidence="5">
    <location>
        <begin position="352"/>
        <end position="373"/>
    </location>
</feature>
<keyword evidence="3 6" id="KW-1133">Transmembrane helix</keyword>
<dbReference type="GO" id="GO:0015095">
    <property type="term" value="F:magnesium ion transmembrane transporter activity"/>
    <property type="evidence" value="ECO:0007669"/>
    <property type="project" value="InterPro"/>
</dbReference>
<evidence type="ECO:0000256" key="3">
    <source>
        <dbReference type="ARBA" id="ARBA00022989"/>
    </source>
</evidence>
<evidence type="ECO:0000256" key="6">
    <source>
        <dbReference type="SAM" id="Phobius"/>
    </source>
</evidence>
<accession>A0AB34J3R4</accession>
<organism evidence="7 8">
    <name type="scientific">Prymnesium parvum</name>
    <name type="common">Toxic golden alga</name>
    <dbReference type="NCBI Taxonomy" id="97485"/>
    <lineage>
        <taxon>Eukaryota</taxon>
        <taxon>Haptista</taxon>
        <taxon>Haptophyta</taxon>
        <taxon>Prymnesiophyceae</taxon>
        <taxon>Prymnesiales</taxon>
        <taxon>Prymnesiaceae</taxon>
        <taxon>Prymnesium</taxon>
    </lineage>
</organism>
<protein>
    <recommendedName>
        <fullName evidence="9">Magnesium transporter</fullName>
    </recommendedName>
</protein>
<evidence type="ECO:0000256" key="2">
    <source>
        <dbReference type="ARBA" id="ARBA00022692"/>
    </source>
</evidence>
<gene>
    <name evidence="7" type="ORF">AB1Y20_006148</name>
</gene>
<evidence type="ECO:0000256" key="4">
    <source>
        <dbReference type="ARBA" id="ARBA00023136"/>
    </source>
</evidence>
<dbReference type="Proteomes" id="UP001515480">
    <property type="component" value="Unassembled WGS sequence"/>
</dbReference>
<dbReference type="InterPro" id="IPR008521">
    <property type="entry name" value="Mg_trans_NIPA"/>
</dbReference>
<dbReference type="PANTHER" id="PTHR12570:SF65">
    <property type="entry name" value="MAGNESIUM TRANSPORTER NIPA9-RELATED"/>
    <property type="match status" value="1"/>
</dbReference>
<evidence type="ECO:0000256" key="1">
    <source>
        <dbReference type="ARBA" id="ARBA00004141"/>
    </source>
</evidence>
<comment type="caution">
    <text evidence="7">The sequence shown here is derived from an EMBL/GenBank/DDBJ whole genome shotgun (WGS) entry which is preliminary data.</text>
</comment>
<feature type="transmembrane region" description="Helical" evidence="6">
    <location>
        <begin position="162"/>
        <end position="183"/>
    </location>
</feature>
<dbReference type="AlphaFoldDB" id="A0AB34J3R4"/>
<evidence type="ECO:0000313" key="8">
    <source>
        <dbReference type="Proteomes" id="UP001515480"/>
    </source>
</evidence>
<comment type="subcellular location">
    <subcellularLocation>
        <location evidence="1">Membrane</location>
        <topology evidence="1">Multi-pass membrane protein</topology>
    </subcellularLocation>
</comment>
<dbReference type="EMBL" id="JBGBPQ010000014">
    <property type="protein sequence ID" value="KAL1511345.1"/>
    <property type="molecule type" value="Genomic_DNA"/>
</dbReference>
<reference evidence="7 8" key="1">
    <citation type="journal article" date="2024" name="Science">
        <title>Giant polyketide synthase enzymes in the biosynthesis of giant marine polyether toxins.</title>
        <authorList>
            <person name="Fallon T.R."/>
            <person name="Shende V.V."/>
            <person name="Wierzbicki I.H."/>
            <person name="Pendleton A.L."/>
            <person name="Watervoot N.F."/>
            <person name="Auber R.P."/>
            <person name="Gonzalez D.J."/>
            <person name="Wisecaver J.H."/>
            <person name="Moore B.S."/>
        </authorList>
    </citation>
    <scope>NUCLEOTIDE SEQUENCE [LARGE SCALE GENOMIC DNA]</scope>
    <source>
        <strain evidence="7 8">12B1</strain>
    </source>
</reference>
<feature type="transmembrane region" description="Helical" evidence="6">
    <location>
        <begin position="83"/>
        <end position="104"/>
    </location>
</feature>
<feature type="transmembrane region" description="Helical" evidence="6">
    <location>
        <begin position="323"/>
        <end position="342"/>
    </location>
</feature>
<evidence type="ECO:0000256" key="5">
    <source>
        <dbReference type="SAM" id="MobiDB-lite"/>
    </source>
</evidence>
<feature type="transmembrane region" description="Helical" evidence="6">
    <location>
        <begin position="20"/>
        <end position="39"/>
    </location>
</feature>
<keyword evidence="2 6" id="KW-0812">Transmembrane</keyword>
<dbReference type="Pfam" id="PF05653">
    <property type="entry name" value="Mg_trans_NIPA"/>
    <property type="match status" value="1"/>
</dbReference>
<keyword evidence="8" id="KW-1185">Reference proteome</keyword>
<feature type="transmembrane region" description="Helical" evidence="6">
    <location>
        <begin position="262"/>
        <end position="282"/>
    </location>
</feature>
<feature type="transmembrane region" description="Helical" evidence="6">
    <location>
        <begin position="60"/>
        <end position="77"/>
    </location>
</feature>
<dbReference type="PANTHER" id="PTHR12570">
    <property type="match status" value="1"/>
</dbReference>
<evidence type="ECO:0008006" key="9">
    <source>
        <dbReference type="Google" id="ProtNLM"/>
    </source>
</evidence>
<evidence type="ECO:0000313" key="7">
    <source>
        <dbReference type="EMBL" id="KAL1511345.1"/>
    </source>
</evidence>